<dbReference type="GO" id="GO:0005929">
    <property type="term" value="C:cilium"/>
    <property type="evidence" value="ECO:0007669"/>
    <property type="project" value="TreeGrafter"/>
</dbReference>
<keyword evidence="4" id="KW-0446">Lipid-binding</keyword>
<dbReference type="Proteomes" id="UP000193642">
    <property type="component" value="Unassembled WGS sequence"/>
</dbReference>
<dbReference type="InterPro" id="IPR037036">
    <property type="entry name" value="PDED_dom_sf"/>
</dbReference>
<name>A0A1Y2B6J1_9FUNG</name>
<comment type="caution">
    <text evidence="6">The sequence shown here is derived from an EMBL/GenBank/DDBJ whole genome shotgun (WGS) entry which is preliminary data.</text>
</comment>
<evidence type="ECO:0000256" key="4">
    <source>
        <dbReference type="ARBA" id="ARBA00023121"/>
    </source>
</evidence>
<keyword evidence="7" id="KW-1185">Reference proteome</keyword>
<dbReference type="AlphaFoldDB" id="A0A1Y2B6J1"/>
<sequence length="183" mass="21212">MATAASRFGFKSSTSPHHAASAADILKLKKPSKDFLCPNYISNPVQFVEFQIRDMKSNHVFFDVGRPIETLDWTQSNMVDPENMTRTIEYAFPKEILSFESIGTNLVFAIHYFKDKMIKSFDFSFGFCIPNSVNTWENVYKVPKLDEKTIKDMVANPNKTVSDSYYFVNDKLIMHNKAYYTYY</sequence>
<accession>A0A1Y2B6J1</accession>
<proteinExistence type="inferred from homology"/>
<dbReference type="GO" id="GO:0060271">
    <property type="term" value="P:cilium assembly"/>
    <property type="evidence" value="ECO:0007669"/>
    <property type="project" value="TreeGrafter"/>
</dbReference>
<comment type="similarity">
    <text evidence="1">Belongs to the PDE6D/unc-119 family.</text>
</comment>
<keyword evidence="2" id="KW-0813">Transport</keyword>
<dbReference type="Gene3D" id="2.70.50.40">
    <property type="entry name" value="GMP phosphodiesterase, delta subunit"/>
    <property type="match status" value="1"/>
</dbReference>
<evidence type="ECO:0000313" key="7">
    <source>
        <dbReference type="Proteomes" id="UP000193642"/>
    </source>
</evidence>
<dbReference type="SUPFAM" id="SSF81296">
    <property type="entry name" value="E set domains"/>
    <property type="match status" value="1"/>
</dbReference>
<evidence type="ECO:0000256" key="3">
    <source>
        <dbReference type="ARBA" id="ARBA00022927"/>
    </source>
</evidence>
<evidence type="ECO:0000259" key="5">
    <source>
        <dbReference type="Pfam" id="PF05351"/>
    </source>
</evidence>
<gene>
    <name evidence="6" type="ORF">BCR33DRAFT_724289</name>
</gene>
<dbReference type="PANTHER" id="PTHR12951:SF1">
    <property type="entry name" value="PROTEIN UNC-119 HOMOLOG"/>
    <property type="match status" value="1"/>
</dbReference>
<dbReference type="Pfam" id="PF05351">
    <property type="entry name" value="GMP_PDE_delta"/>
    <property type="match status" value="1"/>
</dbReference>
<dbReference type="InterPro" id="IPR014756">
    <property type="entry name" value="Ig_E-set"/>
</dbReference>
<keyword evidence="3" id="KW-0653">Protein transport</keyword>
<dbReference type="EMBL" id="MCGO01000082">
    <property type="protein sequence ID" value="ORY30459.1"/>
    <property type="molecule type" value="Genomic_DNA"/>
</dbReference>
<dbReference type="GO" id="GO:0042953">
    <property type="term" value="P:lipoprotein transport"/>
    <property type="evidence" value="ECO:0007669"/>
    <property type="project" value="TreeGrafter"/>
</dbReference>
<organism evidence="6 7">
    <name type="scientific">Rhizoclosmatium globosum</name>
    <dbReference type="NCBI Taxonomy" id="329046"/>
    <lineage>
        <taxon>Eukaryota</taxon>
        <taxon>Fungi</taxon>
        <taxon>Fungi incertae sedis</taxon>
        <taxon>Chytridiomycota</taxon>
        <taxon>Chytridiomycota incertae sedis</taxon>
        <taxon>Chytridiomycetes</taxon>
        <taxon>Chytridiales</taxon>
        <taxon>Chytriomycetaceae</taxon>
        <taxon>Rhizoclosmatium</taxon>
    </lineage>
</organism>
<evidence type="ECO:0000256" key="1">
    <source>
        <dbReference type="ARBA" id="ARBA00008102"/>
    </source>
</evidence>
<feature type="domain" description="GMP phosphodiesterase delta subunit" evidence="5">
    <location>
        <begin position="42"/>
        <end position="182"/>
    </location>
</feature>
<protein>
    <recommendedName>
        <fullName evidence="5">GMP phosphodiesterase delta subunit domain-containing protein</fullName>
    </recommendedName>
</protein>
<evidence type="ECO:0000313" key="6">
    <source>
        <dbReference type="EMBL" id="ORY30459.1"/>
    </source>
</evidence>
<dbReference type="OrthoDB" id="10248777at2759"/>
<dbReference type="InterPro" id="IPR008015">
    <property type="entry name" value="PDED_dom"/>
</dbReference>
<dbReference type="InterPro" id="IPR051519">
    <property type="entry name" value="PDE6D_unc-119_myristoyl-bd"/>
</dbReference>
<dbReference type="STRING" id="329046.A0A1Y2B6J1"/>
<dbReference type="GO" id="GO:0008289">
    <property type="term" value="F:lipid binding"/>
    <property type="evidence" value="ECO:0007669"/>
    <property type="project" value="UniProtKB-KW"/>
</dbReference>
<dbReference type="PANTHER" id="PTHR12951">
    <property type="entry name" value="RETINAL PROTEIN 4"/>
    <property type="match status" value="1"/>
</dbReference>
<reference evidence="6 7" key="1">
    <citation type="submission" date="2016-07" db="EMBL/GenBank/DDBJ databases">
        <title>Pervasive Adenine N6-methylation of Active Genes in Fungi.</title>
        <authorList>
            <consortium name="DOE Joint Genome Institute"/>
            <person name="Mondo S.J."/>
            <person name="Dannebaum R.O."/>
            <person name="Kuo R.C."/>
            <person name="Labutti K."/>
            <person name="Haridas S."/>
            <person name="Kuo A."/>
            <person name="Salamov A."/>
            <person name="Ahrendt S.R."/>
            <person name="Lipzen A."/>
            <person name="Sullivan W."/>
            <person name="Andreopoulos W.B."/>
            <person name="Clum A."/>
            <person name="Lindquist E."/>
            <person name="Daum C."/>
            <person name="Ramamoorthy G.K."/>
            <person name="Gryganskyi A."/>
            <person name="Culley D."/>
            <person name="Magnuson J.K."/>
            <person name="James T.Y."/>
            <person name="O'Malley M.A."/>
            <person name="Stajich J.E."/>
            <person name="Spatafora J.W."/>
            <person name="Visel A."/>
            <person name="Grigoriev I.V."/>
        </authorList>
    </citation>
    <scope>NUCLEOTIDE SEQUENCE [LARGE SCALE GENOMIC DNA]</scope>
    <source>
        <strain evidence="6 7">JEL800</strain>
    </source>
</reference>
<evidence type="ECO:0000256" key="2">
    <source>
        <dbReference type="ARBA" id="ARBA00022448"/>
    </source>
</evidence>